<evidence type="ECO:0000313" key="10">
    <source>
        <dbReference type="Proteomes" id="UP000285710"/>
    </source>
</evidence>
<dbReference type="Gene3D" id="3.40.50.720">
    <property type="entry name" value="NAD(P)-binding Rossmann-like Domain"/>
    <property type="match status" value="1"/>
</dbReference>
<accession>A0A443IM11</accession>
<dbReference type="GO" id="GO:0009423">
    <property type="term" value="P:chorismate biosynthetic process"/>
    <property type="evidence" value="ECO:0007669"/>
    <property type="project" value="UniProtKB-UniPathway"/>
</dbReference>
<comment type="catalytic activity">
    <reaction evidence="6">
        <text>shikimate + NADP(+) = 3-dehydroshikimate + NADPH + H(+)</text>
        <dbReference type="Rhea" id="RHEA:17737"/>
        <dbReference type="ChEBI" id="CHEBI:15378"/>
        <dbReference type="ChEBI" id="CHEBI:16630"/>
        <dbReference type="ChEBI" id="CHEBI:36208"/>
        <dbReference type="ChEBI" id="CHEBI:57783"/>
        <dbReference type="ChEBI" id="CHEBI:58349"/>
        <dbReference type="EC" id="1.1.1.25"/>
    </reaction>
</comment>
<evidence type="ECO:0000256" key="5">
    <source>
        <dbReference type="ARBA" id="ARBA00023141"/>
    </source>
</evidence>
<evidence type="ECO:0000256" key="1">
    <source>
        <dbReference type="ARBA" id="ARBA00004871"/>
    </source>
</evidence>
<evidence type="ECO:0000259" key="8">
    <source>
        <dbReference type="Pfam" id="PF08501"/>
    </source>
</evidence>
<dbReference type="GO" id="GO:0019632">
    <property type="term" value="P:shikimate metabolic process"/>
    <property type="evidence" value="ECO:0007669"/>
    <property type="project" value="TreeGrafter"/>
</dbReference>
<comment type="pathway">
    <text evidence="1">Metabolic intermediate biosynthesis; chorismate biosynthesis; chorismate from D-erythrose 4-phosphate and phosphoenolpyruvate: step 4/7.</text>
</comment>
<sequence>MFAIVAHPAGHVRTPQAMNALFDREGVDAVMVACDVRPEHLAGFVAGLRGVGNFGGLVATVPHKVEIAALCDRLTDRARAAGAVNALRREPDGTLTGDLLDGAGFVAGLEAAGHQVTGRRIYLTGAGGAASAIAFALAAKGPQRMTLVNRSPEKLASLAQRLAASYPAVEVTVGGTVAGHDLVINGTSLGLRSDDPLPLAIEEVDAGAVVAEVVMQPEYTELLLSARARGLHAHPGRAMLEGQLSEMFAFLTGAEKENGDAA</sequence>
<keyword evidence="4" id="KW-0560">Oxidoreductase</keyword>
<keyword evidence="3" id="KW-0521">NADP</keyword>
<dbReference type="UniPathway" id="UPA00053">
    <property type="reaction ID" value="UER00087"/>
</dbReference>
<dbReference type="Pfam" id="PF08501">
    <property type="entry name" value="Shikimate_dh_N"/>
    <property type="match status" value="1"/>
</dbReference>
<evidence type="ECO:0000256" key="2">
    <source>
        <dbReference type="ARBA" id="ARBA00012962"/>
    </source>
</evidence>
<dbReference type="InterPro" id="IPR013708">
    <property type="entry name" value="Shikimate_DH-bd_N"/>
</dbReference>
<comment type="caution">
    <text evidence="9">The sequence shown here is derived from an EMBL/GenBank/DDBJ whole genome shotgun (WGS) entry which is preliminary data.</text>
</comment>
<organism evidence="9 10">
    <name type="scientific">Paenirhodobacter populi</name>
    <dbReference type="NCBI Taxonomy" id="2306993"/>
    <lineage>
        <taxon>Bacteria</taxon>
        <taxon>Pseudomonadati</taxon>
        <taxon>Pseudomonadota</taxon>
        <taxon>Alphaproteobacteria</taxon>
        <taxon>Rhodobacterales</taxon>
        <taxon>Rhodobacter group</taxon>
        <taxon>Paenirhodobacter</taxon>
    </lineage>
</organism>
<proteinExistence type="predicted"/>
<dbReference type="PANTHER" id="PTHR21089">
    <property type="entry name" value="SHIKIMATE DEHYDROGENASE"/>
    <property type="match status" value="1"/>
</dbReference>
<reference evidence="9 10" key="2">
    <citation type="submission" date="2019-01" db="EMBL/GenBank/DDBJ databases">
        <authorList>
            <person name="Li Y."/>
        </authorList>
    </citation>
    <scope>NUCLEOTIDE SEQUENCE [LARGE SCALE GENOMIC DNA]</scope>
    <source>
        <strain evidence="9 10">2D-5</strain>
    </source>
</reference>
<protein>
    <recommendedName>
        <fullName evidence="2">shikimate dehydrogenase (NADP(+))</fullName>
        <ecNumber evidence="2">1.1.1.25</ecNumber>
    </recommendedName>
</protein>
<dbReference type="InterPro" id="IPR046346">
    <property type="entry name" value="Aminoacid_DH-like_N_sf"/>
</dbReference>
<dbReference type="EMBL" id="SAUW01000027">
    <property type="protein sequence ID" value="RWR06576.1"/>
    <property type="molecule type" value="Genomic_DNA"/>
</dbReference>
<evidence type="ECO:0000259" key="7">
    <source>
        <dbReference type="Pfam" id="PF01488"/>
    </source>
</evidence>
<dbReference type="InterPro" id="IPR036291">
    <property type="entry name" value="NAD(P)-bd_dom_sf"/>
</dbReference>
<dbReference type="AlphaFoldDB" id="A0A443IM11"/>
<gene>
    <name evidence="9" type="ORF">D2T33_18245</name>
</gene>
<dbReference type="InterPro" id="IPR006151">
    <property type="entry name" value="Shikm_DH/Glu-tRNA_Rdtase"/>
</dbReference>
<dbReference type="PANTHER" id="PTHR21089:SF1">
    <property type="entry name" value="BIFUNCTIONAL 3-DEHYDROQUINATE DEHYDRATASE_SHIKIMATE DEHYDROGENASE, CHLOROPLASTIC"/>
    <property type="match status" value="1"/>
</dbReference>
<evidence type="ECO:0000256" key="3">
    <source>
        <dbReference type="ARBA" id="ARBA00022857"/>
    </source>
</evidence>
<dbReference type="GO" id="GO:0004764">
    <property type="term" value="F:shikimate 3-dehydrogenase (NADP+) activity"/>
    <property type="evidence" value="ECO:0007669"/>
    <property type="project" value="UniProtKB-EC"/>
</dbReference>
<dbReference type="GO" id="GO:0009073">
    <property type="term" value="P:aromatic amino acid family biosynthetic process"/>
    <property type="evidence" value="ECO:0007669"/>
    <property type="project" value="UniProtKB-KW"/>
</dbReference>
<evidence type="ECO:0000313" key="9">
    <source>
        <dbReference type="EMBL" id="RWR06576.1"/>
    </source>
</evidence>
<keyword evidence="10" id="KW-1185">Reference proteome</keyword>
<dbReference type="SUPFAM" id="SSF51735">
    <property type="entry name" value="NAD(P)-binding Rossmann-fold domains"/>
    <property type="match status" value="1"/>
</dbReference>
<evidence type="ECO:0000256" key="6">
    <source>
        <dbReference type="ARBA" id="ARBA00049442"/>
    </source>
</evidence>
<dbReference type="Gene3D" id="3.40.50.10860">
    <property type="entry name" value="Leucine Dehydrogenase, chain A, domain 1"/>
    <property type="match status" value="1"/>
</dbReference>
<feature type="domain" description="Quinate/shikimate 5-dehydrogenase/glutamyl-tRNA reductase" evidence="7">
    <location>
        <begin position="115"/>
        <end position="187"/>
    </location>
</feature>
<evidence type="ECO:0000256" key="4">
    <source>
        <dbReference type="ARBA" id="ARBA00023002"/>
    </source>
</evidence>
<keyword evidence="5" id="KW-0028">Amino-acid biosynthesis</keyword>
<dbReference type="EC" id="1.1.1.25" evidence="2"/>
<dbReference type="Pfam" id="PF01488">
    <property type="entry name" value="Shikimate_DH"/>
    <property type="match status" value="1"/>
</dbReference>
<feature type="domain" description="Shikimate dehydrogenase substrate binding N-terminal" evidence="8">
    <location>
        <begin position="4"/>
        <end position="86"/>
    </location>
</feature>
<dbReference type="Proteomes" id="UP000285710">
    <property type="component" value="Unassembled WGS sequence"/>
</dbReference>
<keyword evidence="5" id="KW-0057">Aromatic amino acid biosynthesis</keyword>
<reference evidence="9 10" key="1">
    <citation type="submission" date="2019-01" db="EMBL/GenBank/DDBJ databases">
        <title>Sinorhodobacter populi sp. nov. isolated from the symptomatic bark tissue of Populus euramericana canker.</title>
        <authorList>
            <person name="Xu G."/>
        </authorList>
    </citation>
    <scope>NUCLEOTIDE SEQUENCE [LARGE SCALE GENOMIC DNA]</scope>
    <source>
        <strain evidence="9 10">2D-5</strain>
    </source>
</reference>
<name>A0A443IM11_9RHOB</name>
<dbReference type="SUPFAM" id="SSF53223">
    <property type="entry name" value="Aminoacid dehydrogenase-like, N-terminal domain"/>
    <property type="match status" value="1"/>
</dbReference>
<dbReference type="InterPro" id="IPR022893">
    <property type="entry name" value="Shikimate_DH_fam"/>
</dbReference>